<dbReference type="PANTHER" id="PTHR43775">
    <property type="entry name" value="FATTY ACID SYNTHASE"/>
    <property type="match status" value="1"/>
</dbReference>
<proteinExistence type="predicted"/>
<dbReference type="InterPro" id="IPR016039">
    <property type="entry name" value="Thiolase-like"/>
</dbReference>
<dbReference type="PATRIC" id="fig|1200793.3.peg.2081"/>
<dbReference type="Pfam" id="PF02801">
    <property type="entry name" value="Ketoacyl-synt_C"/>
    <property type="match status" value="1"/>
</dbReference>
<dbReference type="InterPro" id="IPR023213">
    <property type="entry name" value="CAT-like_dom_sf"/>
</dbReference>
<dbReference type="PROSITE" id="PS00606">
    <property type="entry name" value="KS3_1"/>
    <property type="match status" value="1"/>
</dbReference>
<dbReference type="InterPro" id="IPR009081">
    <property type="entry name" value="PP-bd_ACP"/>
</dbReference>
<dbReference type="InterPro" id="IPR036736">
    <property type="entry name" value="ACP-like_sf"/>
</dbReference>
<dbReference type="SMART" id="SM00825">
    <property type="entry name" value="PKS_KS"/>
    <property type="match status" value="1"/>
</dbReference>
<geneLocation type="plasmid" evidence="7">
    <name>pRSSL1</name>
</geneLocation>
<dbReference type="InterPro" id="IPR020845">
    <property type="entry name" value="AMP-binding_CS"/>
</dbReference>
<dbReference type="GO" id="GO:0004315">
    <property type="term" value="F:3-oxoacyl-[acyl-carrier-protein] synthase activity"/>
    <property type="evidence" value="ECO:0007669"/>
    <property type="project" value="InterPro"/>
</dbReference>
<dbReference type="GO" id="GO:0071770">
    <property type="term" value="P:DIM/DIP cell wall layer assembly"/>
    <property type="evidence" value="ECO:0007669"/>
    <property type="project" value="TreeGrafter"/>
</dbReference>
<dbReference type="Pfam" id="PF00109">
    <property type="entry name" value="ketoacyl-synt"/>
    <property type="match status" value="1"/>
</dbReference>
<dbReference type="InterPro" id="IPR006162">
    <property type="entry name" value="Ppantetheine_attach_site"/>
</dbReference>
<dbReference type="Gene3D" id="3.30.559.10">
    <property type="entry name" value="Chloramphenicol acetyltransferase-like domain"/>
    <property type="match status" value="1"/>
</dbReference>
<comment type="cofactor">
    <cofactor evidence="1">
        <name>pantetheine 4'-phosphate</name>
        <dbReference type="ChEBI" id="CHEBI:47942"/>
    </cofactor>
</comment>
<dbReference type="RefSeq" id="WP_002892326.1">
    <property type="nucleotide sequence ID" value="NZ_ALIF01000007.1"/>
</dbReference>
<dbReference type="GO" id="GO:0004312">
    <property type="term" value="F:fatty acid synthase activity"/>
    <property type="evidence" value="ECO:0007669"/>
    <property type="project" value="TreeGrafter"/>
</dbReference>
<dbReference type="EMBL" id="ALIF01000007">
    <property type="protein sequence ID" value="EJO15271.1"/>
    <property type="molecule type" value="Genomic_DNA"/>
</dbReference>
<dbReference type="Pfam" id="PF00668">
    <property type="entry name" value="Condensation"/>
    <property type="match status" value="1"/>
</dbReference>
<evidence type="ECO:0000256" key="3">
    <source>
        <dbReference type="ARBA" id="ARBA00022553"/>
    </source>
</evidence>
<dbReference type="InterPro" id="IPR020841">
    <property type="entry name" value="PKS_Beta-ketoAc_synthase_dom"/>
</dbReference>
<evidence type="ECO:0000256" key="1">
    <source>
        <dbReference type="ARBA" id="ARBA00001957"/>
    </source>
</evidence>
<feature type="domain" description="Carrier" evidence="5">
    <location>
        <begin position="1326"/>
        <end position="1404"/>
    </location>
</feature>
<organism evidence="7 8">
    <name type="scientific">Streptococcus salivarius K12</name>
    <dbReference type="NCBI Taxonomy" id="1200793"/>
    <lineage>
        <taxon>Bacteria</taxon>
        <taxon>Bacillati</taxon>
        <taxon>Bacillota</taxon>
        <taxon>Bacilli</taxon>
        <taxon>Lactobacillales</taxon>
        <taxon>Streptococcaceae</taxon>
        <taxon>Streptococcus</taxon>
    </lineage>
</organism>
<dbReference type="Proteomes" id="UP000006983">
    <property type="component" value="Unassembled WGS sequence"/>
</dbReference>
<dbReference type="SUPFAM" id="SSF56801">
    <property type="entry name" value="Acetyl-CoA synthetase-like"/>
    <property type="match status" value="1"/>
</dbReference>
<keyword evidence="7" id="KW-0012">Acyltransferase</keyword>
<dbReference type="InterPro" id="IPR050091">
    <property type="entry name" value="PKS_NRPS_Biosynth_Enz"/>
</dbReference>
<dbReference type="SUPFAM" id="SSF52777">
    <property type="entry name" value="CoA-dependent acyltransferases"/>
    <property type="match status" value="2"/>
</dbReference>
<dbReference type="PROSITE" id="PS52004">
    <property type="entry name" value="KS3_2"/>
    <property type="match status" value="1"/>
</dbReference>
<evidence type="ECO:0000256" key="2">
    <source>
        <dbReference type="ARBA" id="ARBA00022450"/>
    </source>
</evidence>
<dbReference type="GO" id="GO:0005886">
    <property type="term" value="C:plasma membrane"/>
    <property type="evidence" value="ECO:0007669"/>
    <property type="project" value="TreeGrafter"/>
</dbReference>
<dbReference type="Gene3D" id="3.30.559.30">
    <property type="entry name" value="Nonribosomal peptide synthetase, condensation domain"/>
    <property type="match status" value="1"/>
</dbReference>
<dbReference type="Gene3D" id="1.10.1200.10">
    <property type="entry name" value="ACP-like"/>
    <property type="match status" value="1"/>
</dbReference>
<dbReference type="CDD" id="cd05930">
    <property type="entry name" value="A_NRPS"/>
    <property type="match status" value="1"/>
</dbReference>
<dbReference type="SUPFAM" id="SSF47336">
    <property type="entry name" value="ACP-like"/>
    <property type="match status" value="1"/>
</dbReference>
<keyword evidence="4 7" id="KW-0808">Transferase</keyword>
<comment type="caution">
    <text evidence="7">The sequence shown here is derived from an EMBL/GenBank/DDBJ whole genome shotgun (WGS) entry which is preliminary data.</text>
</comment>
<dbReference type="InterPro" id="IPR014030">
    <property type="entry name" value="Ketoacyl_synth_N"/>
</dbReference>
<dbReference type="PROSITE" id="PS50075">
    <property type="entry name" value="CARRIER"/>
    <property type="match status" value="1"/>
</dbReference>
<dbReference type="PROSITE" id="PS00455">
    <property type="entry name" value="AMP_BINDING"/>
    <property type="match status" value="1"/>
</dbReference>
<dbReference type="SUPFAM" id="SSF53901">
    <property type="entry name" value="Thiolase-like"/>
    <property type="match status" value="1"/>
</dbReference>
<keyword evidence="3" id="KW-0597">Phosphoprotein</keyword>
<evidence type="ECO:0000256" key="4">
    <source>
        <dbReference type="ARBA" id="ARBA00022679"/>
    </source>
</evidence>
<dbReference type="Gene3D" id="3.40.47.10">
    <property type="match status" value="1"/>
</dbReference>
<dbReference type="GO" id="GO:0005737">
    <property type="term" value="C:cytoplasm"/>
    <property type="evidence" value="ECO:0007669"/>
    <property type="project" value="TreeGrafter"/>
</dbReference>
<dbReference type="PROSITE" id="PS00012">
    <property type="entry name" value="PHOSPHOPANTETHEINE"/>
    <property type="match status" value="1"/>
</dbReference>
<gene>
    <name evidence="7" type="ORF">RSSL_00026</name>
</gene>
<dbReference type="CDD" id="cd00833">
    <property type="entry name" value="PKS"/>
    <property type="match status" value="1"/>
</dbReference>
<dbReference type="Pfam" id="PF00501">
    <property type="entry name" value="AMP-binding"/>
    <property type="match status" value="1"/>
</dbReference>
<dbReference type="InterPro" id="IPR018201">
    <property type="entry name" value="Ketoacyl_synth_AS"/>
</dbReference>
<dbReference type="InterPro" id="IPR014031">
    <property type="entry name" value="Ketoacyl_synth_C"/>
</dbReference>
<name>J7TEX7_STRSL</name>
<evidence type="ECO:0000259" key="5">
    <source>
        <dbReference type="PROSITE" id="PS50075"/>
    </source>
</evidence>
<dbReference type="Pfam" id="PF00550">
    <property type="entry name" value="PP-binding"/>
    <property type="match status" value="1"/>
</dbReference>
<dbReference type="GO" id="GO:0006633">
    <property type="term" value="P:fatty acid biosynthetic process"/>
    <property type="evidence" value="ECO:0007669"/>
    <property type="project" value="InterPro"/>
</dbReference>
<protein>
    <submittedName>
        <fullName evidence="7">Modular polyketide synthase</fullName>
        <ecNumber evidence="7">2.3.1.-</ecNumber>
    </submittedName>
</protein>
<evidence type="ECO:0000313" key="7">
    <source>
        <dbReference type="EMBL" id="EJO15271.1"/>
    </source>
</evidence>
<dbReference type="Gene3D" id="3.30.300.30">
    <property type="match status" value="1"/>
</dbReference>
<evidence type="ECO:0000259" key="6">
    <source>
        <dbReference type="PROSITE" id="PS52004"/>
    </source>
</evidence>
<dbReference type="InterPro" id="IPR010071">
    <property type="entry name" value="AA_adenyl_dom"/>
</dbReference>
<keyword evidence="8" id="KW-1185">Reference proteome</keyword>
<evidence type="ECO:0000313" key="8">
    <source>
        <dbReference type="Proteomes" id="UP000006983"/>
    </source>
</evidence>
<feature type="domain" description="Ketosynthase family 3 (KS3)" evidence="6">
    <location>
        <begin position="1430"/>
        <end position="1852"/>
    </location>
</feature>
<dbReference type="NCBIfam" id="TIGR01733">
    <property type="entry name" value="AA-adenyl-dom"/>
    <property type="match status" value="1"/>
</dbReference>
<accession>J7TEX7</accession>
<dbReference type="InterPro" id="IPR000873">
    <property type="entry name" value="AMP-dep_synth/lig_dom"/>
</dbReference>
<sequence length="1856" mass="210980">MSEKYPLSALQQSYILGKLGYSDDYTGCHTYTEFEFGKELNLNIEKVNQIWNQLLINHPVLRLALDENGRQYIKEYEEYKFTKSLDLKSTRERLANKIYSLDEYPLYTITYTELSDSTIFHFSIDSLIVDAYSAKTLFDEMYSAYHGGKITSENQSYFEWYSSWKERSNKQQEKYWANKLSHLDLSNNPLQFKNPSNDNTRYRKSFEFDGNSTKQLIQYCNDKGMLLTALITYAFARVMLNRLKVDRLNIVNTLANRNPVLGKSVNCIGPLTNTEIIEVTSELSIDKISDDLYRDLENSEIELSEKIQNYNGNVYLPFVITVNTDSKSNLDKYKVFEVSQTPNVELENIISVIDGKLIWELNYSRRFFSHEETDDLLSDLKTQMYNFLRSKNIDKEKKNDKEITLSELQQGYVLDNIKYGQVNFVLRKFTPTMDSISELNGVIRTLVDTYPFLSYEIEQFSYIKETENLIYHQLRSLDDIIHIMDLNRRPLEIGYCTTSGGLELVFVFSMIYLNSSSIIYLIEQVEKMLNGEIDLIRKDLKFPISYQEKKFDKNYWKQKFSNIDSVPTTSWTKLEDSFEVLKRRCFTFGMWSSVEAECVQRGLDASDFFLSALICALKENGIRPQFYPVVVSKNPNIFYEDFIDDSTLYWIDSSPDIEVVQQGKKIFMDRKNDLINYSSDLLTWLHKEGILPRSQVVITDCRSTITKYKEEFGYSKSSGISLDIVLNKNEYGLQIELNYLESVYDETTLDHIVDNLRDSLIQLLKNEGENMKEIGVSDRNYTVEQMRSYLKFGKKLSKETFKKIVYDFNDTVSEVSYKELIYDGFDQNVIKTPDKIAVITDSMEVTYKELSDLVDRFAYNLSIKLPSISQGDVIAVALDRSVEMVAVLLAILKLRCAYLPLSTTDGYRRIEEILNDAKPIAVITDGGLDSKVNHSCIINLESLNNEIEKETDLSMIGHPEDLAYIIFTSGSTGKPKGVQINHESVVNLFLWMEDELRLKDFGKVLAVNPLNFDLSVFDIFGTLHLGGTIRLLSTEDRLNIFKIIEIIQTEQISLWNSAPAYLKMVTDEMMLSDKIYNSLKHILLSGDWIPTEMISTVKTLFPNSNFIALGGATEATVWSNFFNAKDYMEGMSTVPYGKPIWNSKYYILNSDLTPCEIDEVGDLYISGICLSPGYLNDPDKNKASFLDNPYESNLLYQKLYKTGDLAKYLPDGTIIFCGRKDNQVEINGYRVELGEIDSCFKELGLKDVITLFSDKELIVYTTSQLSDSEKQHFREKSRENLASYMVPNRIISIPEFPITINGKVDRKKLEKMKEAKDIHKESAEKSSSSLMLKQLLFNICSEIVDRNITEAEYELNLGDLGFSSLQFALLSSKLNQRLNQKVNPALFYKYDSIKKIVSFLEEEKNTQNNKDVISGGENSRKSDSLFKFNNDDIAIIGLSARMPEAVDEIEFFNNLIDGKDTTREIPDNRWNWKEFYGDEGTGNSKTKVNKAHFMKEIDSFDRQMFKLSPHEARMMDPRQRILLEETGNLLQKSGYDFDELRGQNIGVFIGATGDEYYNLLINQKKEISPYSMIGTSKTILANRISYFFDWHGPSEVIDTACSSSLVALHNAILSLQNRDCSKALVAGINVILDPLPHIGLAETGMLSPDGRCKTLDSAADGYGRGEGVGLILLETVGEANKNSDNILCTVKTSAVNHGGKANSLTSPNISAQSDLLERCYQSPTVDLKQLKYIELHGTGTALGDPIEIEALNEALGSKVQVSQVGLGAVKTNIGHLEAAAGISGVIKCVMAYRFGLFPANLGPNKLNPNIDLDGTPFYPVNENQMLPKGETILMGISSFGFGGTNAHVVLGGIVNE</sequence>
<dbReference type="InterPro" id="IPR045851">
    <property type="entry name" value="AMP-bd_C_sf"/>
</dbReference>
<dbReference type="EC" id="2.3.1.-" evidence="7"/>
<dbReference type="InterPro" id="IPR001242">
    <property type="entry name" value="Condensation_dom"/>
</dbReference>
<dbReference type="Gene3D" id="3.40.50.980">
    <property type="match status" value="2"/>
</dbReference>
<reference evidence="7 8" key="1">
    <citation type="journal article" date="2012" name="J. Bacteriol.">
        <title>Genome Sequence of the Lantibiotic Bacteriocin Producer Streptococcus salivarius Strain K12.</title>
        <authorList>
            <person name="Barretto C."/>
            <person name="Alvarez-Martin P."/>
            <person name="Foata F."/>
            <person name="Renault P."/>
            <person name="Berger B."/>
        </authorList>
    </citation>
    <scope>NUCLEOTIDE SEQUENCE [LARGE SCALE GENOMIC DNA]</scope>
    <source>
        <strain evidence="7 8">K12</strain>
        <plasmid evidence="7">pRSSL1</plasmid>
    </source>
</reference>
<keyword evidence="7" id="KW-0614">Plasmid</keyword>
<dbReference type="PANTHER" id="PTHR43775:SF37">
    <property type="entry name" value="SI:DKEY-61P9.11"/>
    <property type="match status" value="1"/>
</dbReference>
<dbReference type="Gene3D" id="2.30.38.10">
    <property type="entry name" value="Luciferase, Domain 3"/>
    <property type="match status" value="1"/>
</dbReference>
<keyword evidence="2" id="KW-0596">Phosphopantetheine</keyword>